<organism evidence="1 2">
    <name type="scientific">Caenorhabditis tropicalis</name>
    <dbReference type="NCBI Taxonomy" id="1561998"/>
    <lineage>
        <taxon>Eukaryota</taxon>
        <taxon>Metazoa</taxon>
        <taxon>Ecdysozoa</taxon>
        <taxon>Nematoda</taxon>
        <taxon>Chromadorea</taxon>
        <taxon>Rhabditida</taxon>
        <taxon>Rhabditina</taxon>
        <taxon>Rhabditomorpha</taxon>
        <taxon>Rhabditoidea</taxon>
        <taxon>Rhabditidae</taxon>
        <taxon>Peloderinae</taxon>
        <taxon>Caenorhabditis</taxon>
    </lineage>
</organism>
<sequence length="175" mass="20256">MPNDIKMKISSLSFKRVTMEFVKPIIDESSLPLQKLQFTVNSDNKKEMDDEFIKTAKFLSLFVRIEPILPFIQSIPNENAEFMIYSDFLQTQDLIVLIRSWVETNKPLGSCFTFVTYKFTRRPHAILDFVCDRIQGAIGRNECVDIPMKNSAMLRVSYGTSSWDQSIIMTVVPRK</sequence>
<evidence type="ECO:0000313" key="2">
    <source>
        <dbReference type="WBParaSite" id="Csp11.Scaffold629.g8320.t1"/>
    </source>
</evidence>
<evidence type="ECO:0000313" key="1">
    <source>
        <dbReference type="Proteomes" id="UP000095282"/>
    </source>
</evidence>
<accession>A0A1I7UDT9</accession>
<dbReference type="PANTHER" id="PTHR31379:SF1">
    <property type="entry name" value="F-BOX C PROTEIN-RELATED"/>
    <property type="match status" value="1"/>
</dbReference>
<protein>
    <submittedName>
        <fullName evidence="2">FBA_2 domain-containing protein</fullName>
    </submittedName>
</protein>
<dbReference type="PANTHER" id="PTHR31379">
    <property type="entry name" value="F-BOX C PROTEIN-RELATED-RELATED"/>
    <property type="match status" value="1"/>
</dbReference>
<proteinExistence type="predicted"/>
<dbReference type="InterPro" id="IPR021942">
    <property type="entry name" value="DUF3557"/>
</dbReference>
<name>A0A1I7UDT9_9PELO</name>
<reference evidence="2" key="1">
    <citation type="submission" date="2016-11" db="UniProtKB">
        <authorList>
            <consortium name="WormBaseParasite"/>
        </authorList>
    </citation>
    <scope>IDENTIFICATION</scope>
</reference>
<dbReference type="WBParaSite" id="Csp11.Scaffold629.g8320.t1">
    <property type="protein sequence ID" value="Csp11.Scaffold629.g8320.t1"/>
    <property type="gene ID" value="Csp11.Scaffold629.g8320"/>
</dbReference>
<dbReference type="Proteomes" id="UP000095282">
    <property type="component" value="Unplaced"/>
</dbReference>
<dbReference type="AlphaFoldDB" id="A0A1I7UDT9"/>
<keyword evidence="1" id="KW-1185">Reference proteome</keyword>
<dbReference type="Pfam" id="PF12078">
    <property type="entry name" value="DUF3557"/>
    <property type="match status" value="1"/>
</dbReference>